<dbReference type="EMBL" id="VSRR010105579">
    <property type="protein sequence ID" value="MPC96331.1"/>
    <property type="molecule type" value="Genomic_DNA"/>
</dbReference>
<keyword evidence="3" id="KW-1185">Reference proteome</keyword>
<evidence type="ECO:0000313" key="3">
    <source>
        <dbReference type="Proteomes" id="UP000324222"/>
    </source>
</evidence>
<gene>
    <name evidence="2" type="ORF">E2C01_091585</name>
</gene>
<protein>
    <submittedName>
        <fullName evidence="2">Uncharacterized protein</fullName>
    </submittedName>
</protein>
<organism evidence="2 3">
    <name type="scientific">Portunus trituberculatus</name>
    <name type="common">Swimming crab</name>
    <name type="synonym">Neptunus trituberculatus</name>
    <dbReference type="NCBI Taxonomy" id="210409"/>
    <lineage>
        <taxon>Eukaryota</taxon>
        <taxon>Metazoa</taxon>
        <taxon>Ecdysozoa</taxon>
        <taxon>Arthropoda</taxon>
        <taxon>Crustacea</taxon>
        <taxon>Multicrustacea</taxon>
        <taxon>Malacostraca</taxon>
        <taxon>Eumalacostraca</taxon>
        <taxon>Eucarida</taxon>
        <taxon>Decapoda</taxon>
        <taxon>Pleocyemata</taxon>
        <taxon>Brachyura</taxon>
        <taxon>Eubrachyura</taxon>
        <taxon>Portunoidea</taxon>
        <taxon>Portunidae</taxon>
        <taxon>Portuninae</taxon>
        <taxon>Portunus</taxon>
    </lineage>
</organism>
<evidence type="ECO:0000313" key="2">
    <source>
        <dbReference type="EMBL" id="MPC96331.1"/>
    </source>
</evidence>
<accession>A0A5B7JEB8</accession>
<reference evidence="2 3" key="1">
    <citation type="submission" date="2019-05" db="EMBL/GenBank/DDBJ databases">
        <title>Another draft genome of Portunus trituberculatus and its Hox gene families provides insights of decapod evolution.</title>
        <authorList>
            <person name="Jeong J.-H."/>
            <person name="Song I."/>
            <person name="Kim S."/>
            <person name="Choi T."/>
            <person name="Kim D."/>
            <person name="Ryu S."/>
            <person name="Kim W."/>
        </authorList>
    </citation>
    <scope>NUCLEOTIDE SEQUENCE [LARGE SCALE GENOMIC DNA]</scope>
    <source>
        <tissue evidence="2">Muscle</tissue>
    </source>
</reference>
<dbReference type="AlphaFoldDB" id="A0A5B7JEB8"/>
<comment type="caution">
    <text evidence="2">The sequence shown here is derived from an EMBL/GenBank/DDBJ whole genome shotgun (WGS) entry which is preliminary data.</text>
</comment>
<name>A0A5B7JEB8_PORTR</name>
<evidence type="ECO:0000256" key="1">
    <source>
        <dbReference type="SAM" id="MobiDB-lite"/>
    </source>
</evidence>
<feature type="region of interest" description="Disordered" evidence="1">
    <location>
        <begin position="1"/>
        <end position="31"/>
    </location>
</feature>
<proteinExistence type="predicted"/>
<dbReference type="Proteomes" id="UP000324222">
    <property type="component" value="Unassembled WGS sequence"/>
</dbReference>
<feature type="compositionally biased region" description="Polar residues" evidence="1">
    <location>
        <begin position="1"/>
        <end position="10"/>
    </location>
</feature>
<sequence>MLPSDSSGRQRSGRIYLPHEGEPRPVSLSLS</sequence>